<dbReference type="Proteomes" id="UP000009131">
    <property type="component" value="Unassembled WGS sequence"/>
</dbReference>
<dbReference type="GO" id="GO:0005886">
    <property type="term" value="C:plasma membrane"/>
    <property type="evidence" value="ECO:0007669"/>
    <property type="project" value="UniProtKB-SubCell"/>
</dbReference>
<dbReference type="PROSITE" id="PS51299">
    <property type="entry name" value="HTH_APSES"/>
    <property type="match status" value="1"/>
</dbReference>
<evidence type="ECO:0000256" key="3">
    <source>
        <dbReference type="ARBA" id="ARBA00022741"/>
    </source>
</evidence>
<feature type="region of interest" description="Disordered" evidence="5">
    <location>
        <begin position="400"/>
        <end position="459"/>
    </location>
</feature>
<evidence type="ECO:0000313" key="7">
    <source>
        <dbReference type="EMBL" id="GAA96708.1"/>
    </source>
</evidence>
<dbReference type="InParanoid" id="G7E1J8"/>
<sequence length="888" mass="96713">MFASYKIVCLGDGGVGKTALTIQLCLNHFIGQRRAYDPTIEDSYRKHAVIDDQPCLIEILDTAGQEEYTALRDQWIREGEGFLLVYSITDRTTFERIDRFRSQIMRVKDSPRIPIMLVGNKADKINDRVVSKDEGAALAKQLSCEFAETSAKTRAGLEVAFYTVIRRIRDNNEEQNRRTGKKDKPSAKRSETARNSDRTTLIRFERRTHQQASCRPEGLAFADQPRQRGLLHDRSQTAPVRRKSQACVCKKKQTPVRSAAVVNMISPHQPSHGLGGGSGNRREVHYPEAGHGFGSTGLSGDLPFASPKSPLSLSELESVAPSNLSQFVLDMDDINAFVQPFDSKPHRSTSESLVGSPRNGLARIYDPSMSNSPEMPVSALFGHQRGGSFAFKATPKDSDLALSGGSLAPHETSAAASPRSPHSPESQPSTPSSHKLSSGSRGSPAPSTVPTATPTPKSNMVTLKHWDEEDTDVYLIHTGAFTLARRADDDAINGTKLLNVTGITRGKRDGLLKIEPNRRVVKVGLMHYKGVWIALDRAKALAAQHGILDMVYPLFEPDLSTRAVLSSPDATMRPNRSTLKIDTTAGSAALSRSPASPCSHSVPGSSDQSDYSGRSMMSPALHSPHFGMPIWTQAFTPLPSPSLQATAQFAQWSGLADVPYPPASSTLPTMMSVPMTAAHLPYGHLPLASTIYDGMVPPLAHPPPLSATYSGLPSPAYARSIQPHTMQPQQQQQQQQQPQTQTQLQPQSPRRLQQAGSPHRLSFSSSDPALASHAAASRPAPARTQSALTASAPSYPRFDHLSDFGGSLMDPSQRHAVDSLHLALSQHRQRMPSNPAILNQQMAYSVSTSPTGQRKRAFGSERQAYDAMYKVHQQALDNSAEPKRTKPS</sequence>
<dbReference type="InterPro" id="IPR020849">
    <property type="entry name" value="Small_GTPase_Ras-type"/>
</dbReference>
<dbReference type="PROSITE" id="PS51421">
    <property type="entry name" value="RAS"/>
    <property type="match status" value="1"/>
</dbReference>
<comment type="subcellular location">
    <subcellularLocation>
        <location evidence="1">Cell membrane</location>
        <topology evidence="1">Lipid-anchor</topology>
        <orientation evidence="1">Cytoplasmic side</orientation>
    </subcellularLocation>
</comment>
<dbReference type="FunFam" id="3.40.50.300:FF:000654">
    <property type="entry name" value="Small g-protein ras2"/>
    <property type="match status" value="1"/>
</dbReference>
<feature type="compositionally biased region" description="Polar residues" evidence="5">
    <location>
        <begin position="593"/>
        <end position="612"/>
    </location>
</feature>
<dbReference type="PROSITE" id="PS51420">
    <property type="entry name" value="RHO"/>
    <property type="match status" value="1"/>
</dbReference>
<dbReference type="SUPFAM" id="SSF54616">
    <property type="entry name" value="DNA-binding domain of Mlu1-box binding protein MBP1"/>
    <property type="match status" value="1"/>
</dbReference>
<dbReference type="Gene3D" id="3.10.260.10">
    <property type="entry name" value="Transcription regulator HTH, APSES-type DNA-binding domain"/>
    <property type="match status" value="1"/>
</dbReference>
<dbReference type="GO" id="GO:0007165">
    <property type="term" value="P:signal transduction"/>
    <property type="evidence" value="ECO:0007669"/>
    <property type="project" value="InterPro"/>
</dbReference>
<feature type="domain" description="HTH APSES-type" evidence="6">
    <location>
        <begin position="460"/>
        <end position="568"/>
    </location>
</feature>
<reference evidence="7 8" key="2">
    <citation type="journal article" date="2012" name="Open Biol.">
        <title>Characteristics of nucleosomes and linker DNA regions on the genome of the basidiomycete Mixia osmundae revealed by mono- and dinucleosome mapping.</title>
        <authorList>
            <person name="Nishida H."/>
            <person name="Kondo S."/>
            <person name="Matsumoto T."/>
            <person name="Suzuki Y."/>
            <person name="Yoshikawa H."/>
            <person name="Taylor T.D."/>
            <person name="Sugiyama J."/>
        </authorList>
    </citation>
    <scope>NUCLEOTIDE SEQUENCE [LARGE SCALE GENOMIC DNA]</scope>
    <source>
        <strain evidence="8">CBS 9802 / IAM 14324 / JCM 22182 / KY 12970</strain>
    </source>
</reference>
<dbReference type="SMART" id="SM01252">
    <property type="entry name" value="KilA-N"/>
    <property type="match status" value="1"/>
</dbReference>
<reference evidence="7 8" key="1">
    <citation type="journal article" date="2011" name="J. Gen. Appl. Microbiol.">
        <title>Draft genome sequencing of the enigmatic basidiomycete Mixia osmundae.</title>
        <authorList>
            <person name="Nishida H."/>
            <person name="Nagatsuka Y."/>
            <person name="Sugiyama J."/>
        </authorList>
    </citation>
    <scope>NUCLEOTIDE SEQUENCE [LARGE SCALE GENOMIC DNA]</scope>
    <source>
        <strain evidence="8">CBS 9802 / IAM 14324 / JCM 22182 / KY 12970</strain>
    </source>
</reference>
<dbReference type="PRINTS" id="PR00449">
    <property type="entry name" value="RASTRNSFRMNG"/>
</dbReference>
<feature type="region of interest" description="Disordered" evidence="5">
    <location>
        <begin position="706"/>
        <end position="795"/>
    </location>
</feature>
<feature type="compositionally biased region" description="Low complexity" evidence="5">
    <location>
        <begin position="413"/>
        <end position="456"/>
    </location>
</feature>
<feature type="compositionally biased region" description="Low complexity" evidence="5">
    <location>
        <begin position="727"/>
        <end position="754"/>
    </location>
</feature>
<dbReference type="PROSITE" id="PS51419">
    <property type="entry name" value="RAB"/>
    <property type="match status" value="1"/>
</dbReference>
<dbReference type="eggNOG" id="KOG0395">
    <property type="taxonomic scope" value="Eukaryota"/>
</dbReference>
<dbReference type="PANTHER" id="PTHR24070">
    <property type="entry name" value="RAS, DI-RAS, AND RHEB FAMILY MEMBERS OF SMALL GTPASE SUPERFAMILY"/>
    <property type="match status" value="1"/>
</dbReference>
<comment type="caution">
    <text evidence="7">The sequence shown here is derived from an EMBL/GenBank/DDBJ whole genome shotgun (WGS) entry which is preliminary data.</text>
</comment>
<evidence type="ECO:0000256" key="4">
    <source>
        <dbReference type="ARBA" id="ARBA00023134"/>
    </source>
</evidence>
<dbReference type="SUPFAM" id="SSF52540">
    <property type="entry name" value="P-loop containing nucleoside triphosphate hydrolases"/>
    <property type="match status" value="1"/>
</dbReference>
<dbReference type="InterPro" id="IPR001806">
    <property type="entry name" value="Small_GTPase"/>
</dbReference>
<proteinExistence type="inferred from homology"/>
<name>G7E1J8_MIXOS</name>
<dbReference type="HOGENOM" id="CLU_015535_0_0_1"/>
<dbReference type="SMART" id="SM00173">
    <property type="entry name" value="RAS"/>
    <property type="match status" value="1"/>
</dbReference>
<dbReference type="SMART" id="SM00175">
    <property type="entry name" value="RAB"/>
    <property type="match status" value="1"/>
</dbReference>
<dbReference type="GO" id="GO:0005525">
    <property type="term" value="F:GTP binding"/>
    <property type="evidence" value="ECO:0007669"/>
    <property type="project" value="UniProtKB-KW"/>
</dbReference>
<dbReference type="SMART" id="SM00176">
    <property type="entry name" value="RAN"/>
    <property type="match status" value="1"/>
</dbReference>
<protein>
    <recommendedName>
        <fullName evidence="6">HTH APSES-type domain-containing protein</fullName>
    </recommendedName>
</protein>
<dbReference type="GO" id="GO:0003924">
    <property type="term" value="F:GTPase activity"/>
    <property type="evidence" value="ECO:0007669"/>
    <property type="project" value="InterPro"/>
</dbReference>
<dbReference type="AlphaFoldDB" id="G7E1J8"/>
<dbReference type="InterPro" id="IPR036887">
    <property type="entry name" value="HTH_APSES_sf"/>
</dbReference>
<dbReference type="InterPro" id="IPR027417">
    <property type="entry name" value="P-loop_NTPase"/>
</dbReference>
<evidence type="ECO:0000259" key="6">
    <source>
        <dbReference type="PROSITE" id="PS51299"/>
    </source>
</evidence>
<accession>G7E1J8</accession>
<keyword evidence="3" id="KW-0547">Nucleotide-binding</keyword>
<evidence type="ECO:0000256" key="1">
    <source>
        <dbReference type="ARBA" id="ARBA00004342"/>
    </source>
</evidence>
<dbReference type="InterPro" id="IPR003163">
    <property type="entry name" value="Tscrpt_reg_HTH_APSES-type"/>
</dbReference>
<feature type="region of interest" description="Disordered" evidence="5">
    <location>
        <begin position="340"/>
        <end position="359"/>
    </location>
</feature>
<evidence type="ECO:0000256" key="2">
    <source>
        <dbReference type="ARBA" id="ARBA00008344"/>
    </source>
</evidence>
<dbReference type="STRING" id="764103.G7E1J8"/>
<dbReference type="Pfam" id="PF00071">
    <property type="entry name" value="Ras"/>
    <property type="match status" value="1"/>
</dbReference>
<dbReference type="NCBIfam" id="TIGR00231">
    <property type="entry name" value="small_GTP"/>
    <property type="match status" value="1"/>
</dbReference>
<dbReference type="InterPro" id="IPR005225">
    <property type="entry name" value="Small_GTP-bd"/>
</dbReference>
<feature type="compositionally biased region" description="Basic and acidic residues" evidence="5">
    <location>
        <begin position="172"/>
        <end position="197"/>
    </location>
</feature>
<dbReference type="Gene3D" id="3.40.50.300">
    <property type="entry name" value="P-loop containing nucleotide triphosphate hydrolases"/>
    <property type="match status" value="1"/>
</dbReference>
<dbReference type="EMBL" id="BABT02000106">
    <property type="protein sequence ID" value="GAA96708.1"/>
    <property type="molecule type" value="Genomic_DNA"/>
</dbReference>
<evidence type="ECO:0000313" key="8">
    <source>
        <dbReference type="Proteomes" id="UP000009131"/>
    </source>
</evidence>
<feature type="compositionally biased region" description="Low complexity" evidence="5">
    <location>
        <begin position="764"/>
        <end position="787"/>
    </location>
</feature>
<feature type="region of interest" description="Disordered" evidence="5">
    <location>
        <begin position="585"/>
        <end position="616"/>
    </location>
</feature>
<organism evidence="7 8">
    <name type="scientific">Mixia osmundae (strain CBS 9802 / IAM 14324 / JCM 22182 / KY 12970)</name>
    <dbReference type="NCBI Taxonomy" id="764103"/>
    <lineage>
        <taxon>Eukaryota</taxon>
        <taxon>Fungi</taxon>
        <taxon>Dikarya</taxon>
        <taxon>Basidiomycota</taxon>
        <taxon>Pucciniomycotina</taxon>
        <taxon>Mixiomycetes</taxon>
        <taxon>Mixiales</taxon>
        <taxon>Mixiaceae</taxon>
        <taxon>Mixia</taxon>
    </lineage>
</organism>
<dbReference type="InterPro" id="IPR018004">
    <property type="entry name" value="KilA/APSES_HTH"/>
</dbReference>
<feature type="region of interest" description="Disordered" evidence="5">
    <location>
        <begin position="172"/>
        <end position="200"/>
    </location>
</feature>
<dbReference type="GO" id="GO:0003677">
    <property type="term" value="F:DNA binding"/>
    <property type="evidence" value="ECO:0007669"/>
    <property type="project" value="InterPro"/>
</dbReference>
<keyword evidence="4" id="KW-0342">GTP-binding</keyword>
<dbReference type="SMART" id="SM00174">
    <property type="entry name" value="RHO"/>
    <property type="match status" value="1"/>
</dbReference>
<keyword evidence="8" id="KW-1185">Reference proteome</keyword>
<comment type="similarity">
    <text evidence="2">Belongs to the small GTPase superfamily. Ras family.</text>
</comment>
<evidence type="ECO:0000256" key="5">
    <source>
        <dbReference type="SAM" id="MobiDB-lite"/>
    </source>
</evidence>
<gene>
    <name evidence="7" type="primary">Mo03378</name>
    <name evidence="7" type="ORF">E5Q_03378</name>
</gene>
<dbReference type="OrthoDB" id="5407653at2759"/>